<evidence type="ECO:0000313" key="2">
    <source>
        <dbReference type="EMBL" id="MBC2670820.1"/>
    </source>
</evidence>
<dbReference type="GO" id="GO:0035438">
    <property type="term" value="F:cyclic-di-GMP binding"/>
    <property type="evidence" value="ECO:0007669"/>
    <property type="project" value="InterPro"/>
</dbReference>
<proteinExistence type="predicted"/>
<evidence type="ECO:0000259" key="1">
    <source>
        <dbReference type="Pfam" id="PF07238"/>
    </source>
</evidence>
<evidence type="ECO:0000313" key="3">
    <source>
        <dbReference type="Proteomes" id="UP000551327"/>
    </source>
</evidence>
<dbReference type="InterPro" id="IPR009875">
    <property type="entry name" value="PilZ_domain"/>
</dbReference>
<protein>
    <recommendedName>
        <fullName evidence="1">PilZ domain-containing protein</fullName>
    </recommendedName>
</protein>
<name>A0A7X1G1A0_9SPHN</name>
<dbReference type="Pfam" id="PF07238">
    <property type="entry name" value="PilZ"/>
    <property type="match status" value="1"/>
</dbReference>
<comment type="caution">
    <text evidence="2">The sequence shown here is derived from an EMBL/GenBank/DDBJ whole genome shotgun (WGS) entry which is preliminary data.</text>
</comment>
<keyword evidence="3" id="KW-1185">Reference proteome</keyword>
<gene>
    <name evidence="2" type="ORF">H7F53_16830</name>
</gene>
<dbReference type="AlphaFoldDB" id="A0A7X1G1A0"/>
<sequence length="109" mass="11725">MSVHLPAIVTTAEGTHQAVLLDLSLRGARFQGGSGHQLGQRAILQWHTYEALGTICWFEDAICGLAFDAALSIRDLLDTRNLDRAGPPGLKREAVRRMAAAFVSGGVQL</sequence>
<reference evidence="2 3" key="1">
    <citation type="submission" date="2020-08" db="EMBL/GenBank/DDBJ databases">
        <title>The genome sequence of type strain Novosphingobium piscinae KCTC 42194.</title>
        <authorList>
            <person name="Liu Y."/>
        </authorList>
    </citation>
    <scope>NUCLEOTIDE SEQUENCE [LARGE SCALE GENOMIC DNA]</scope>
    <source>
        <strain evidence="2 3">KCTC 42194</strain>
    </source>
</reference>
<dbReference type="SUPFAM" id="SSF141371">
    <property type="entry name" value="PilZ domain-like"/>
    <property type="match status" value="1"/>
</dbReference>
<feature type="domain" description="PilZ" evidence="1">
    <location>
        <begin position="2"/>
        <end position="74"/>
    </location>
</feature>
<accession>A0A7X1G1A0</accession>
<dbReference type="Proteomes" id="UP000551327">
    <property type="component" value="Unassembled WGS sequence"/>
</dbReference>
<dbReference type="EMBL" id="JACLAX010000031">
    <property type="protein sequence ID" value="MBC2670820.1"/>
    <property type="molecule type" value="Genomic_DNA"/>
</dbReference>
<organism evidence="2 3">
    <name type="scientific">Novosphingobium piscinae</name>
    <dbReference type="NCBI Taxonomy" id="1507448"/>
    <lineage>
        <taxon>Bacteria</taxon>
        <taxon>Pseudomonadati</taxon>
        <taxon>Pseudomonadota</taxon>
        <taxon>Alphaproteobacteria</taxon>
        <taxon>Sphingomonadales</taxon>
        <taxon>Sphingomonadaceae</taxon>
        <taxon>Novosphingobium</taxon>
    </lineage>
</organism>